<evidence type="ECO:0000313" key="4">
    <source>
        <dbReference type="Proteomes" id="UP000286997"/>
    </source>
</evidence>
<dbReference type="InterPro" id="IPR018773">
    <property type="entry name" value="MeTrfase_reg_dom_prd"/>
</dbReference>
<accession>A0A437P3U4</accession>
<dbReference type="GO" id="GO:0032259">
    <property type="term" value="P:methylation"/>
    <property type="evidence" value="ECO:0007669"/>
    <property type="project" value="UniProtKB-KW"/>
</dbReference>
<keyword evidence="3" id="KW-0808">Transferase</keyword>
<feature type="domain" description="Methyltransferase type 12" evidence="1">
    <location>
        <begin position="49"/>
        <end position="147"/>
    </location>
</feature>
<evidence type="ECO:0000259" key="2">
    <source>
        <dbReference type="Pfam" id="PF10119"/>
    </source>
</evidence>
<keyword evidence="4" id="KW-1185">Reference proteome</keyword>
<dbReference type="InterPro" id="IPR013217">
    <property type="entry name" value="Methyltransf_12"/>
</dbReference>
<sequence>MSLWSDGYVSDVEYLPGLYLEQTPGHLLLACLVNGIAPPACGDNFRYCELGCGQGVTAAVIAAANPRARVVAMDFNPAHIARARRAAADAGLTNVEFLELSFADLAGETALRDFDMVSAHGVWSWIAHKDRLDITAFLARAIRPGGLAAISYNAMPGWTAMIPLQRLLLEQARLGHGRSDQRVLQGLAFVRRMQEAGSGVLGDGALLDKLLAKGGKAPGEDRAVYLAHEYLNENWQPLYHADTARLLADAKLTYAGSATLTDNFSDLQLKPAQRTLLAEVPAGPQRETMKDYLSSRPFRRDVFVRGARVLPDRERDRQLAGIGLALAVPRPEARLDLDVPAGKATLPEHHYRPILDALAERPHTLAELAGLPALRDLAGAPSMVEIAGILVGTGQALPLPWGLDVAPAPAARAYNRAAVEPVVHRHAATASLAAPGSGSGVTLTTLEALVYAALADGVPAERGALIAHLDGTLPPDALTGDGTRPLDGPENLRRRVAEGVAWCLAHRLPLWRRLGIL</sequence>
<dbReference type="SUPFAM" id="SSF53335">
    <property type="entry name" value="S-adenosyl-L-methionine-dependent methyltransferases"/>
    <property type="match status" value="1"/>
</dbReference>
<dbReference type="OrthoDB" id="5298787at2"/>
<comment type="caution">
    <text evidence="3">The sequence shown here is derived from an EMBL/GenBank/DDBJ whole genome shotgun (WGS) entry which is preliminary data.</text>
</comment>
<dbReference type="CDD" id="cd02440">
    <property type="entry name" value="AdoMet_MTases"/>
    <property type="match status" value="1"/>
</dbReference>
<proteinExistence type="predicted"/>
<dbReference type="EMBL" id="SACP01000014">
    <property type="protein sequence ID" value="RVU16934.1"/>
    <property type="molecule type" value="Genomic_DNA"/>
</dbReference>
<dbReference type="RefSeq" id="WP_127730807.1">
    <property type="nucleotide sequence ID" value="NZ_SACP01000014.1"/>
</dbReference>
<dbReference type="Gene3D" id="3.40.50.150">
    <property type="entry name" value="Vaccinia Virus protein VP39"/>
    <property type="match status" value="1"/>
</dbReference>
<protein>
    <submittedName>
        <fullName evidence="3">Methyltransferase domain-containing protein</fullName>
    </submittedName>
</protein>
<name>A0A437P3U4_9HYPH</name>
<gene>
    <name evidence="3" type="ORF">EOE48_15875</name>
</gene>
<dbReference type="Pfam" id="PF08242">
    <property type="entry name" value="Methyltransf_12"/>
    <property type="match status" value="1"/>
</dbReference>
<feature type="domain" description="Methyltransferase regulatory" evidence="2">
    <location>
        <begin position="224"/>
        <end position="305"/>
    </location>
</feature>
<dbReference type="Pfam" id="PF10119">
    <property type="entry name" value="MethyTransf_Reg"/>
    <property type="match status" value="1"/>
</dbReference>
<reference evidence="3 4" key="1">
    <citation type="submission" date="2019-01" db="EMBL/GenBank/DDBJ databases">
        <authorList>
            <person name="Chen W.-M."/>
        </authorList>
    </citation>
    <scope>NUCLEOTIDE SEQUENCE [LARGE SCALE GENOMIC DNA]</scope>
    <source>
        <strain evidence="3 4">TER-1</strain>
    </source>
</reference>
<dbReference type="AlphaFoldDB" id="A0A437P3U4"/>
<dbReference type="GO" id="GO:0008168">
    <property type="term" value="F:methyltransferase activity"/>
    <property type="evidence" value="ECO:0007669"/>
    <property type="project" value="UniProtKB-KW"/>
</dbReference>
<dbReference type="InterPro" id="IPR029063">
    <property type="entry name" value="SAM-dependent_MTases_sf"/>
</dbReference>
<evidence type="ECO:0000313" key="3">
    <source>
        <dbReference type="EMBL" id="RVU16934.1"/>
    </source>
</evidence>
<keyword evidence="3" id="KW-0489">Methyltransferase</keyword>
<organism evidence="3 4">
    <name type="scientific">Methylobacterium oryzihabitans</name>
    <dbReference type="NCBI Taxonomy" id="2499852"/>
    <lineage>
        <taxon>Bacteria</taxon>
        <taxon>Pseudomonadati</taxon>
        <taxon>Pseudomonadota</taxon>
        <taxon>Alphaproteobacteria</taxon>
        <taxon>Hyphomicrobiales</taxon>
        <taxon>Methylobacteriaceae</taxon>
        <taxon>Methylobacterium</taxon>
    </lineage>
</organism>
<dbReference type="Proteomes" id="UP000286997">
    <property type="component" value="Unassembled WGS sequence"/>
</dbReference>
<evidence type="ECO:0000259" key="1">
    <source>
        <dbReference type="Pfam" id="PF08242"/>
    </source>
</evidence>